<dbReference type="RefSeq" id="WP_098389096.1">
    <property type="nucleotide sequence ID" value="NZ_LS483464.1"/>
</dbReference>
<name>A0A2A9DP47_9CORY</name>
<evidence type="ECO:0000256" key="1">
    <source>
        <dbReference type="SAM" id="MobiDB-lite"/>
    </source>
</evidence>
<feature type="region of interest" description="Disordered" evidence="1">
    <location>
        <begin position="380"/>
        <end position="405"/>
    </location>
</feature>
<dbReference type="AlphaFoldDB" id="A0A2A9DP47"/>
<accession>A0A2A9DP47</accession>
<sequence length="405" mass="44781">MNNLPLSIKALELTLTELAWIKQKNSNNPRMSLWVPSPTAKLEPTVIREEAGVFLPHNPEAPDFLRIIHRALTELADLSAVNVVEEFATSQLRIQRSLDKFVVSTDGPAVRNGVVDWRMGTRLLKGLGEVLKSGARVSQDPKRWYQRSNHVIADNYLDSCLMGQTEVGSYVVKAFVPANVALSMSNSAKMKKNSQVSSREVTETVFASVQATKDVLEEFRKDKNPDAFGWAVTQGVSVEMLSAFQDLIGQDDTEISVEFIETGADEPSLEPYRGAVVLQPTLIEAVEVGIATLKAAPQPTKMVVAGEVIGLMRKWDAPDSRRIKMRGAGRDRRTRVFTVHLNASDYDKALEAHGRGVLLEVSGVAEKAEFLEVESVRVTNAQVSRESKTESRSGSPEQLDLLQRR</sequence>
<dbReference type="Proteomes" id="UP000221653">
    <property type="component" value="Unassembled WGS sequence"/>
</dbReference>
<evidence type="ECO:0000313" key="2">
    <source>
        <dbReference type="EMBL" id="PFG28353.1"/>
    </source>
</evidence>
<protein>
    <submittedName>
        <fullName evidence="2">Uncharacterized protein</fullName>
    </submittedName>
</protein>
<dbReference type="EMBL" id="PDJF01000001">
    <property type="protein sequence ID" value="PFG28353.1"/>
    <property type="molecule type" value="Genomic_DNA"/>
</dbReference>
<evidence type="ECO:0000313" key="3">
    <source>
        <dbReference type="Proteomes" id="UP000221653"/>
    </source>
</evidence>
<comment type="caution">
    <text evidence="2">The sequence shown here is derived from an EMBL/GenBank/DDBJ whole genome shotgun (WGS) entry which is preliminary data.</text>
</comment>
<keyword evidence="3" id="KW-1185">Reference proteome</keyword>
<organism evidence="2 3">
    <name type="scientific">Corynebacterium renale</name>
    <dbReference type="NCBI Taxonomy" id="1724"/>
    <lineage>
        <taxon>Bacteria</taxon>
        <taxon>Bacillati</taxon>
        <taxon>Actinomycetota</taxon>
        <taxon>Actinomycetes</taxon>
        <taxon>Mycobacteriales</taxon>
        <taxon>Corynebacteriaceae</taxon>
        <taxon>Corynebacterium</taxon>
    </lineage>
</organism>
<dbReference type="OrthoDB" id="4124583at2"/>
<reference evidence="2 3" key="1">
    <citation type="submission" date="2017-10" db="EMBL/GenBank/DDBJ databases">
        <title>Sequencing the genomes of 1000 actinobacteria strains.</title>
        <authorList>
            <person name="Klenk H.-P."/>
        </authorList>
    </citation>
    <scope>NUCLEOTIDE SEQUENCE [LARGE SCALE GENOMIC DNA]</scope>
    <source>
        <strain evidence="2 3">DSM 20688</strain>
    </source>
</reference>
<proteinExistence type="predicted"/>
<gene>
    <name evidence="2" type="ORF">ATK06_1462</name>
</gene>
<dbReference type="STRING" id="1724.GCA_001044175_01252"/>